<keyword evidence="2" id="KW-1185">Reference proteome</keyword>
<dbReference type="AntiFam" id="ANF00075">
    <property type="entry name" value="Shadow ORF (opposite prpE)"/>
</dbReference>
<accession>A0A3M7SIV1</accession>
<protein>
    <submittedName>
        <fullName evidence="1">Uncharacterized protein</fullName>
    </submittedName>
</protein>
<sequence length="146" mass="16189">MTALQGRVDSLFEFNQFATTPTLIARDHHFGFARLNPGSQRLGGKAAEYHAVHRSNARTRQHGHYCIETSGHTILGQHGPKFVALVNTELVQLIICGELLREQAQLGKYKIVLKSVCACDYVNCVSLEFLLIGLEALIEVRSTAKI</sequence>
<proteinExistence type="predicted"/>
<dbReference type="EMBL" id="REGN01001297">
    <property type="protein sequence ID" value="RNA35691.1"/>
    <property type="molecule type" value="Genomic_DNA"/>
</dbReference>
<evidence type="ECO:0000313" key="1">
    <source>
        <dbReference type="EMBL" id="RNA35691.1"/>
    </source>
</evidence>
<evidence type="ECO:0000313" key="2">
    <source>
        <dbReference type="Proteomes" id="UP000276133"/>
    </source>
</evidence>
<dbReference type="AlphaFoldDB" id="A0A3M7SIV1"/>
<reference evidence="1 2" key="1">
    <citation type="journal article" date="2018" name="Sci. Rep.">
        <title>Genomic signatures of local adaptation to the degree of environmental predictability in rotifers.</title>
        <authorList>
            <person name="Franch-Gras L."/>
            <person name="Hahn C."/>
            <person name="Garcia-Roger E.M."/>
            <person name="Carmona M.J."/>
            <person name="Serra M."/>
            <person name="Gomez A."/>
        </authorList>
    </citation>
    <scope>NUCLEOTIDE SEQUENCE [LARGE SCALE GENOMIC DNA]</scope>
    <source>
        <strain evidence="1">HYR1</strain>
    </source>
</reference>
<dbReference type="Proteomes" id="UP000276133">
    <property type="component" value="Unassembled WGS sequence"/>
</dbReference>
<name>A0A3M7SIV1_BRAPC</name>
<comment type="caution">
    <text evidence="1">The sequence shown here is derived from an EMBL/GenBank/DDBJ whole genome shotgun (WGS) entry which is preliminary data.</text>
</comment>
<organism evidence="1 2">
    <name type="scientific">Brachionus plicatilis</name>
    <name type="common">Marine rotifer</name>
    <name type="synonym">Brachionus muelleri</name>
    <dbReference type="NCBI Taxonomy" id="10195"/>
    <lineage>
        <taxon>Eukaryota</taxon>
        <taxon>Metazoa</taxon>
        <taxon>Spiralia</taxon>
        <taxon>Gnathifera</taxon>
        <taxon>Rotifera</taxon>
        <taxon>Eurotatoria</taxon>
        <taxon>Monogononta</taxon>
        <taxon>Pseudotrocha</taxon>
        <taxon>Ploima</taxon>
        <taxon>Brachionidae</taxon>
        <taxon>Brachionus</taxon>
    </lineage>
</organism>
<gene>
    <name evidence="1" type="ORF">BpHYR1_054684</name>
</gene>